<evidence type="ECO:0000313" key="3">
    <source>
        <dbReference type="Proteomes" id="UP001341840"/>
    </source>
</evidence>
<comment type="caution">
    <text evidence="2">The sequence shown here is derived from an EMBL/GenBank/DDBJ whole genome shotgun (WGS) entry which is preliminary data.</text>
</comment>
<keyword evidence="3" id="KW-1185">Reference proteome</keyword>
<protein>
    <submittedName>
        <fullName evidence="2">Uncharacterized protein</fullName>
    </submittedName>
</protein>
<evidence type="ECO:0000313" key="2">
    <source>
        <dbReference type="EMBL" id="MED6207056.1"/>
    </source>
</evidence>
<dbReference type="Proteomes" id="UP001341840">
    <property type="component" value="Unassembled WGS sequence"/>
</dbReference>
<name>A0ABU6YCE1_9FABA</name>
<sequence length="177" mass="20429">MTFVELKTGLCEYIDGHVLKSVNQILYRMSVQIFREAIYFDTMAIVDEVSMRHMVQCYQQIRAHVPTIELFVDFDVLSEVEEDPEMDNENEDELKANYEVGDEDKDDEEGRDIVAIQGSSNQPMNQHPDNVSPFIQAVSALPTNQHPFGVPSYIFAVNFADMNAQDFQKMKIWLRDI</sequence>
<gene>
    <name evidence="2" type="ORF">PIB30_032288</name>
</gene>
<dbReference type="EMBL" id="JASCZI010241797">
    <property type="protein sequence ID" value="MED6207056.1"/>
    <property type="molecule type" value="Genomic_DNA"/>
</dbReference>
<organism evidence="2 3">
    <name type="scientific">Stylosanthes scabra</name>
    <dbReference type="NCBI Taxonomy" id="79078"/>
    <lineage>
        <taxon>Eukaryota</taxon>
        <taxon>Viridiplantae</taxon>
        <taxon>Streptophyta</taxon>
        <taxon>Embryophyta</taxon>
        <taxon>Tracheophyta</taxon>
        <taxon>Spermatophyta</taxon>
        <taxon>Magnoliopsida</taxon>
        <taxon>eudicotyledons</taxon>
        <taxon>Gunneridae</taxon>
        <taxon>Pentapetalae</taxon>
        <taxon>rosids</taxon>
        <taxon>fabids</taxon>
        <taxon>Fabales</taxon>
        <taxon>Fabaceae</taxon>
        <taxon>Papilionoideae</taxon>
        <taxon>50 kb inversion clade</taxon>
        <taxon>dalbergioids sensu lato</taxon>
        <taxon>Dalbergieae</taxon>
        <taxon>Pterocarpus clade</taxon>
        <taxon>Stylosanthes</taxon>
    </lineage>
</organism>
<reference evidence="2 3" key="1">
    <citation type="journal article" date="2023" name="Plants (Basel)">
        <title>Bridging the Gap: Combining Genomics and Transcriptomics Approaches to Understand Stylosanthes scabra, an Orphan Legume from the Brazilian Caatinga.</title>
        <authorList>
            <person name="Ferreira-Neto J.R.C."/>
            <person name="da Silva M.D."/>
            <person name="Binneck E."/>
            <person name="de Melo N.F."/>
            <person name="da Silva R.H."/>
            <person name="de Melo A.L.T.M."/>
            <person name="Pandolfi V."/>
            <person name="Bustamante F.O."/>
            <person name="Brasileiro-Vidal A.C."/>
            <person name="Benko-Iseppon A.M."/>
        </authorList>
    </citation>
    <scope>NUCLEOTIDE SEQUENCE [LARGE SCALE GENOMIC DNA]</scope>
    <source>
        <tissue evidence="2">Leaves</tissue>
    </source>
</reference>
<feature type="compositionally biased region" description="Acidic residues" evidence="1">
    <location>
        <begin position="81"/>
        <end position="92"/>
    </location>
</feature>
<accession>A0ABU6YCE1</accession>
<feature type="region of interest" description="Disordered" evidence="1">
    <location>
        <begin position="81"/>
        <end position="108"/>
    </location>
</feature>
<proteinExistence type="predicted"/>
<evidence type="ECO:0000256" key="1">
    <source>
        <dbReference type="SAM" id="MobiDB-lite"/>
    </source>
</evidence>